<dbReference type="Proteomes" id="UP001409585">
    <property type="component" value="Unassembled WGS sequence"/>
</dbReference>
<evidence type="ECO:0000256" key="1">
    <source>
        <dbReference type="SAM" id="MobiDB-lite"/>
    </source>
</evidence>
<dbReference type="AlphaFoldDB" id="A0AAV3TZ91"/>
<dbReference type="EMBL" id="BAABLX010000007">
    <property type="protein sequence ID" value="GAA4935571.1"/>
    <property type="molecule type" value="Genomic_DNA"/>
</dbReference>
<protein>
    <recommendedName>
        <fullName evidence="2">Fic/DOC N-terminal domain-containing protein</fullName>
    </recommendedName>
</protein>
<organism evidence="3 4">
    <name type="scientific">Halioxenophilus aromaticivorans</name>
    <dbReference type="NCBI Taxonomy" id="1306992"/>
    <lineage>
        <taxon>Bacteria</taxon>
        <taxon>Pseudomonadati</taxon>
        <taxon>Pseudomonadota</taxon>
        <taxon>Gammaproteobacteria</taxon>
        <taxon>Alteromonadales</taxon>
        <taxon>Alteromonadaceae</taxon>
        <taxon>Halioxenophilus</taxon>
    </lineage>
</organism>
<dbReference type="InterPro" id="IPR025758">
    <property type="entry name" value="Fic/DOC_N"/>
</dbReference>
<keyword evidence="4" id="KW-1185">Reference proteome</keyword>
<feature type="domain" description="Fic/DOC N-terminal" evidence="2">
    <location>
        <begin position="17"/>
        <end position="51"/>
    </location>
</feature>
<feature type="compositionally biased region" description="Polar residues" evidence="1">
    <location>
        <begin position="46"/>
        <end position="62"/>
    </location>
</feature>
<proteinExistence type="predicted"/>
<accession>A0AAV3TZ91</accession>
<name>A0AAV3TZ91_9ALTE</name>
<evidence type="ECO:0000313" key="3">
    <source>
        <dbReference type="EMBL" id="GAA4935571.1"/>
    </source>
</evidence>
<gene>
    <name evidence="3" type="ORF">GCM10025791_11380</name>
</gene>
<evidence type="ECO:0000313" key="4">
    <source>
        <dbReference type="Proteomes" id="UP001409585"/>
    </source>
</evidence>
<reference evidence="4" key="1">
    <citation type="journal article" date="2019" name="Int. J. Syst. Evol. Microbiol.">
        <title>The Global Catalogue of Microorganisms (GCM) 10K type strain sequencing project: providing services to taxonomists for standard genome sequencing and annotation.</title>
        <authorList>
            <consortium name="The Broad Institute Genomics Platform"/>
            <consortium name="The Broad Institute Genome Sequencing Center for Infectious Disease"/>
            <person name="Wu L."/>
            <person name="Ma J."/>
        </authorList>
    </citation>
    <scope>NUCLEOTIDE SEQUENCE [LARGE SCALE GENOMIC DNA]</scope>
    <source>
        <strain evidence="4">JCM 19134</strain>
    </source>
</reference>
<dbReference type="Pfam" id="PF13784">
    <property type="entry name" value="Fic_N"/>
    <property type="match status" value="1"/>
</dbReference>
<evidence type="ECO:0000259" key="2">
    <source>
        <dbReference type="Pfam" id="PF13784"/>
    </source>
</evidence>
<sequence length="87" mass="9366">MKVCFSARAALTELKQAELKQAGELLPNQGLLINLLPLLEARASTEIENTSPPPTNCSSTQKRAAVPTQPPKKRCVAPITGAWIETI</sequence>
<comment type="caution">
    <text evidence="3">The sequence shown here is derived from an EMBL/GenBank/DDBJ whole genome shotgun (WGS) entry which is preliminary data.</text>
</comment>
<feature type="region of interest" description="Disordered" evidence="1">
    <location>
        <begin position="45"/>
        <end position="73"/>
    </location>
</feature>